<evidence type="ECO:0000256" key="9">
    <source>
        <dbReference type="ARBA" id="ARBA00022801"/>
    </source>
</evidence>
<keyword evidence="6" id="KW-0479">Metal-binding</keyword>
<dbReference type="InterPro" id="IPR029058">
    <property type="entry name" value="AB_hydrolase_fold"/>
</dbReference>
<evidence type="ECO:0000256" key="5">
    <source>
        <dbReference type="ARBA" id="ARBA00022598"/>
    </source>
</evidence>
<dbReference type="SUPFAM" id="SSF53474">
    <property type="entry name" value="alpha/beta-Hydrolases"/>
    <property type="match status" value="1"/>
</dbReference>
<evidence type="ECO:0000256" key="13">
    <source>
        <dbReference type="ARBA" id="ARBA00022962"/>
    </source>
</evidence>
<evidence type="ECO:0000256" key="8">
    <source>
        <dbReference type="ARBA" id="ARBA00022741"/>
    </source>
</evidence>
<dbReference type="Pfam" id="PF00117">
    <property type="entry name" value="GATase"/>
    <property type="match status" value="1"/>
</dbReference>
<dbReference type="Gene3D" id="3.40.50.300">
    <property type="entry name" value="P-loop containing nucleotide triphosphate hydrolases"/>
    <property type="match status" value="1"/>
</dbReference>
<dbReference type="SUPFAM" id="SSF52317">
    <property type="entry name" value="Class I glutamine amidotransferase-like"/>
    <property type="match status" value="1"/>
</dbReference>
<feature type="domain" description="CTP synthase N-terminal" evidence="21">
    <location>
        <begin position="599"/>
        <end position="847"/>
    </location>
</feature>
<keyword evidence="14 17" id="KW-0665">Pyrimidine biosynthesis</keyword>
<dbReference type="Proteomes" id="UP001278766">
    <property type="component" value="Unassembled WGS sequence"/>
</dbReference>
<dbReference type="CDD" id="cd03113">
    <property type="entry name" value="CTPS_N"/>
    <property type="match status" value="1"/>
</dbReference>
<dbReference type="FunFam" id="3.40.50.880:FF:000005">
    <property type="entry name" value="CTP synthase"/>
    <property type="match status" value="1"/>
</dbReference>
<comment type="pathway">
    <text evidence="1 17">Pyrimidine metabolism; CTP biosynthesis via de novo pathway; CTP from UDP: step 2/2.</text>
</comment>
<dbReference type="InterPro" id="IPR029062">
    <property type="entry name" value="Class_I_gatase-like"/>
</dbReference>
<evidence type="ECO:0000256" key="3">
    <source>
        <dbReference type="ARBA" id="ARBA00007533"/>
    </source>
</evidence>
<dbReference type="Gene3D" id="3.40.50.880">
    <property type="match status" value="1"/>
</dbReference>
<evidence type="ECO:0000256" key="14">
    <source>
        <dbReference type="ARBA" id="ARBA00022975"/>
    </source>
</evidence>
<dbReference type="InterPro" id="IPR017456">
    <property type="entry name" value="CTP_synthase_N"/>
</dbReference>
<keyword evidence="13 17" id="KW-0315">Glutamine amidotransferase</keyword>
<dbReference type="Pfam" id="PF06418">
    <property type="entry name" value="CTP_synth_N"/>
    <property type="match status" value="1"/>
</dbReference>
<evidence type="ECO:0000256" key="1">
    <source>
        <dbReference type="ARBA" id="ARBA00005171"/>
    </source>
</evidence>
<dbReference type="EMBL" id="JAUEPN010000008">
    <property type="protein sequence ID" value="KAK3292000.1"/>
    <property type="molecule type" value="Genomic_DNA"/>
</dbReference>
<dbReference type="PANTHER" id="PTHR11550">
    <property type="entry name" value="CTP SYNTHASE"/>
    <property type="match status" value="1"/>
</dbReference>
<evidence type="ECO:0000256" key="6">
    <source>
        <dbReference type="ARBA" id="ARBA00022723"/>
    </source>
</evidence>
<keyword evidence="5 17" id="KW-0436">Ligase</keyword>
<comment type="similarity">
    <text evidence="3 17">Belongs to the CTP synthase family.</text>
</comment>
<dbReference type="GO" id="GO:0019856">
    <property type="term" value="P:pyrimidine nucleobase biosynthetic process"/>
    <property type="evidence" value="ECO:0007669"/>
    <property type="project" value="TreeGrafter"/>
</dbReference>
<keyword evidence="15" id="KW-1015">Disulfide bond</keyword>
<evidence type="ECO:0000256" key="7">
    <source>
        <dbReference type="ARBA" id="ARBA00022729"/>
    </source>
</evidence>
<dbReference type="SUPFAM" id="SSF52540">
    <property type="entry name" value="P-loop containing nucleoside triphosphate hydrolases"/>
    <property type="match status" value="1"/>
</dbReference>
<comment type="similarity">
    <text evidence="2">Belongs to the tannase family.</text>
</comment>
<dbReference type="GO" id="GO:0046872">
    <property type="term" value="F:metal ion binding"/>
    <property type="evidence" value="ECO:0007669"/>
    <property type="project" value="UniProtKB-KW"/>
</dbReference>
<evidence type="ECO:0000256" key="16">
    <source>
        <dbReference type="ARBA" id="ARBA00047781"/>
    </source>
</evidence>
<feature type="compositionally biased region" description="Low complexity" evidence="18">
    <location>
        <begin position="299"/>
        <end position="317"/>
    </location>
</feature>
<keyword evidence="12" id="KW-0460">Magnesium</keyword>
<dbReference type="PROSITE" id="PS51273">
    <property type="entry name" value="GATASE_TYPE_1"/>
    <property type="match status" value="1"/>
</dbReference>
<dbReference type="RefSeq" id="XP_062655514.1">
    <property type="nucleotide sequence ID" value="XM_062805441.1"/>
</dbReference>
<evidence type="ECO:0000256" key="4">
    <source>
        <dbReference type="ARBA" id="ARBA00022487"/>
    </source>
</evidence>
<name>A0AAE0H8P9_9PEZI</name>
<dbReference type="GO" id="GO:0097268">
    <property type="term" value="C:cytoophidium"/>
    <property type="evidence" value="ECO:0007669"/>
    <property type="project" value="TreeGrafter"/>
</dbReference>
<dbReference type="InterPro" id="IPR011118">
    <property type="entry name" value="Tannase/feruloyl_esterase"/>
</dbReference>
<dbReference type="FunFam" id="3.40.50.300:FF:000009">
    <property type="entry name" value="CTP synthase"/>
    <property type="match status" value="1"/>
</dbReference>
<keyword evidence="4" id="KW-0719">Serine esterase</keyword>
<dbReference type="NCBIfam" id="NF003792">
    <property type="entry name" value="PRK05380.1"/>
    <property type="match status" value="1"/>
</dbReference>
<evidence type="ECO:0000259" key="21">
    <source>
        <dbReference type="Pfam" id="PF06418"/>
    </source>
</evidence>
<feature type="region of interest" description="Disordered" evidence="18">
    <location>
        <begin position="299"/>
        <end position="320"/>
    </location>
</feature>
<dbReference type="GO" id="GO:0003883">
    <property type="term" value="F:CTP synthase activity"/>
    <property type="evidence" value="ECO:0007669"/>
    <property type="project" value="UniProtKB-UniRule"/>
</dbReference>
<evidence type="ECO:0000256" key="19">
    <source>
        <dbReference type="SAM" id="SignalP"/>
    </source>
</evidence>
<evidence type="ECO:0000256" key="17">
    <source>
        <dbReference type="RuleBase" id="RU810713"/>
    </source>
</evidence>
<evidence type="ECO:0000256" key="18">
    <source>
        <dbReference type="SAM" id="MobiDB-lite"/>
    </source>
</evidence>
<protein>
    <recommendedName>
        <fullName evidence="17">CTP synthase</fullName>
        <ecNumber evidence="17">6.3.4.2</ecNumber>
    </recommendedName>
    <alternativeName>
        <fullName evidence="17">UTP--ammonia ligase</fullName>
    </alternativeName>
</protein>
<comment type="caution">
    <text evidence="22">The sequence shown here is derived from an EMBL/GenBank/DDBJ whole genome shotgun (WGS) entry which is preliminary data.</text>
</comment>
<dbReference type="InterPro" id="IPR033828">
    <property type="entry name" value="GATase1_CTP_Synthase"/>
</dbReference>
<feature type="domain" description="Glutamine amidotransferase" evidence="20">
    <location>
        <begin position="891"/>
        <end position="1116"/>
    </location>
</feature>
<dbReference type="GO" id="GO:0030600">
    <property type="term" value="F:feruloyl esterase activity"/>
    <property type="evidence" value="ECO:0007669"/>
    <property type="project" value="UniProtKB-ARBA"/>
</dbReference>
<dbReference type="NCBIfam" id="TIGR00337">
    <property type="entry name" value="PyrG"/>
    <property type="match status" value="1"/>
</dbReference>
<organism evidence="22 23">
    <name type="scientific">Chaetomium fimeti</name>
    <dbReference type="NCBI Taxonomy" id="1854472"/>
    <lineage>
        <taxon>Eukaryota</taxon>
        <taxon>Fungi</taxon>
        <taxon>Dikarya</taxon>
        <taxon>Ascomycota</taxon>
        <taxon>Pezizomycotina</taxon>
        <taxon>Sordariomycetes</taxon>
        <taxon>Sordariomycetidae</taxon>
        <taxon>Sordariales</taxon>
        <taxon>Chaetomiaceae</taxon>
        <taxon>Chaetomium</taxon>
    </lineage>
</organism>
<dbReference type="InterPro" id="IPR004468">
    <property type="entry name" value="CTP_synthase"/>
</dbReference>
<evidence type="ECO:0000313" key="22">
    <source>
        <dbReference type="EMBL" id="KAK3292000.1"/>
    </source>
</evidence>
<reference evidence="22" key="2">
    <citation type="submission" date="2023-06" db="EMBL/GenBank/DDBJ databases">
        <authorList>
            <consortium name="Lawrence Berkeley National Laboratory"/>
            <person name="Haridas S."/>
            <person name="Hensen N."/>
            <person name="Bonometti L."/>
            <person name="Westerberg I."/>
            <person name="Brannstrom I.O."/>
            <person name="Guillou S."/>
            <person name="Cros-Aarteil S."/>
            <person name="Calhoun S."/>
            <person name="Kuo A."/>
            <person name="Mondo S."/>
            <person name="Pangilinan J."/>
            <person name="Riley R."/>
            <person name="Labutti K."/>
            <person name="Andreopoulos B."/>
            <person name="Lipzen A."/>
            <person name="Chen C."/>
            <person name="Yanf M."/>
            <person name="Daum C."/>
            <person name="Ng V."/>
            <person name="Clum A."/>
            <person name="Steindorff A."/>
            <person name="Ohm R."/>
            <person name="Martin F."/>
            <person name="Silar P."/>
            <person name="Natvig D."/>
            <person name="Lalanne C."/>
            <person name="Gautier V."/>
            <person name="Ament-Velasquez S.L."/>
            <person name="Kruys A."/>
            <person name="Hutchinson M.I."/>
            <person name="Powell A.J."/>
            <person name="Barry K."/>
            <person name="Miller A.N."/>
            <person name="Grigoriev I.V."/>
            <person name="Debuchy R."/>
            <person name="Gladieux P."/>
            <person name="Thoren M.H."/>
            <person name="Johannesson H."/>
        </authorList>
    </citation>
    <scope>NUCLEOTIDE SEQUENCE</scope>
    <source>
        <strain evidence="22">CBS 168.71</strain>
    </source>
</reference>
<keyword evidence="23" id="KW-1185">Reference proteome</keyword>
<dbReference type="GO" id="GO:0044210">
    <property type="term" value="P:'de novo' CTP biosynthetic process"/>
    <property type="evidence" value="ECO:0007669"/>
    <property type="project" value="UniProtKB-UniRule"/>
</dbReference>
<comment type="function">
    <text evidence="17">Catalyzes the ATP-dependent amination of UTP to CTP with either L-glutamine or ammonia as the source of nitrogen.</text>
</comment>
<gene>
    <name evidence="22" type="ORF">B0H64DRAFT_420188</name>
</gene>
<keyword evidence="8 17" id="KW-0547">Nucleotide-binding</keyword>
<dbReference type="GeneID" id="87842389"/>
<evidence type="ECO:0000256" key="15">
    <source>
        <dbReference type="ARBA" id="ARBA00023157"/>
    </source>
</evidence>
<evidence type="ECO:0000313" key="23">
    <source>
        <dbReference type="Proteomes" id="UP001278766"/>
    </source>
</evidence>
<keyword evidence="9" id="KW-0378">Hydrolase</keyword>
<evidence type="ECO:0000259" key="20">
    <source>
        <dbReference type="Pfam" id="PF00117"/>
    </source>
</evidence>
<evidence type="ECO:0000256" key="10">
    <source>
        <dbReference type="ARBA" id="ARBA00022837"/>
    </source>
</evidence>
<dbReference type="GO" id="GO:0042802">
    <property type="term" value="F:identical protein binding"/>
    <property type="evidence" value="ECO:0007669"/>
    <property type="project" value="TreeGrafter"/>
</dbReference>
<keyword evidence="10" id="KW-0106">Calcium</keyword>
<sequence>MTRFAVLVAGTAVLLALQAFASPSGLSHEPRLRPPRKHQPCDRSFFAYVLPRGAALENVTVVRDGDSYGEGEANVAYPKNPTHLPPLCAVTVRVKSSATSSYRFGLFLPDEWNSRFLVVGNGGFAGGINWLDMAAGPRYGMASLSTDTGHSSKTTNTTWARNQPEKKADWGWRAMHGSTVLGKKLVRAYYTQQRLSYSYYSGCSTGGRQGLKELQNFPDSFDGALIGAAAWWTSHLNTYVTQAGLYNLPETDPKHLDDDDVALIADEVTRQCDGLDGVEDSIISSPDLCQPNLDTLLCPTTNNNPDPNPNTDDNNPPKCLSRAQLTTAHNLYSDYRSPTTNEFLHPGLTPGSEPQWYVLINGSEPSPYGVGYARDFLFDTTNPPTDPSKNTTTWDWRTFNETVLHHAETHDPGRATADDYAALAAVRRRGGKVLLYHGTGDGLVPTKDTELYYRRTVEALRAGRRWWWWGWPGSGSLGGLWRWDDGGVGDFLNMFLVPGMQHCAGTEADAPWSFGAASQAGALGNDTWSVPGFEDARHDALLALVDWVEEGRPVEQLVATTWEDPTDPASGVKRQRPICAWPRRAVWDGRGDVDDADRVGKGIIASSTGLLLKTLGLRVSCIKIDPYVSVDAGLMAPAEHGECFVLSSGGEVDLDLGNYERYLSVRLTSEHNITTGKAYLNVIQKERRGDYLGKTVQIVPHVTDSIKEWIRRVSKIPVDGSNEEPNVCIIELGGTVGDIESVMRHEAGAGNFLSIHVSYVPTVHGEQKTKPTQHAVKSIRSHGLIPDIVACRCETPLAESTITKLALHCQVEAEQVLVVRDMPTIYQVPLLLREQKLIPQLRTKLALDQITVSPEMAAQGTALWDLWTSVVTPTYQDEVKIALVGKYVTCHDAYISVVKALEHSAMTIRRKLNLMWIDSEDLEPTTGGGAAQAKYHKAWHDISTASGIIVPGGFGHRGTEGMMRVTKWARENSIPFLGVCLGFQVAAIQFARDVCGMPEATSEEFDAQAKDRVVVNMPELDRQNMGGTMRLGLRKTIFQQDTEWSRARSLYGGVEVIEERHRHRYEINPELVETLEKAGLHFVGKDETGERMEIFELKDHPFFVGTQFHAEYQSQVVHPSRPYLGFIAASAGCLDDVLKQEPVERFKNVTLLNGTK</sequence>
<evidence type="ECO:0000256" key="2">
    <source>
        <dbReference type="ARBA" id="ARBA00006249"/>
    </source>
</evidence>
<dbReference type="InterPro" id="IPR017926">
    <property type="entry name" value="GATASE"/>
</dbReference>
<reference evidence="22" key="1">
    <citation type="journal article" date="2023" name="Mol. Phylogenet. Evol.">
        <title>Genome-scale phylogeny and comparative genomics of the fungal order Sordariales.</title>
        <authorList>
            <person name="Hensen N."/>
            <person name="Bonometti L."/>
            <person name="Westerberg I."/>
            <person name="Brannstrom I.O."/>
            <person name="Guillou S."/>
            <person name="Cros-Aarteil S."/>
            <person name="Calhoun S."/>
            <person name="Haridas S."/>
            <person name="Kuo A."/>
            <person name="Mondo S."/>
            <person name="Pangilinan J."/>
            <person name="Riley R."/>
            <person name="LaButti K."/>
            <person name="Andreopoulos B."/>
            <person name="Lipzen A."/>
            <person name="Chen C."/>
            <person name="Yan M."/>
            <person name="Daum C."/>
            <person name="Ng V."/>
            <person name="Clum A."/>
            <person name="Steindorff A."/>
            <person name="Ohm R.A."/>
            <person name="Martin F."/>
            <person name="Silar P."/>
            <person name="Natvig D.O."/>
            <person name="Lalanne C."/>
            <person name="Gautier V."/>
            <person name="Ament-Velasquez S.L."/>
            <person name="Kruys A."/>
            <person name="Hutchinson M.I."/>
            <person name="Powell A.J."/>
            <person name="Barry K."/>
            <person name="Miller A.N."/>
            <person name="Grigoriev I.V."/>
            <person name="Debuchy R."/>
            <person name="Gladieux P."/>
            <person name="Hiltunen Thoren M."/>
            <person name="Johannesson H."/>
        </authorList>
    </citation>
    <scope>NUCLEOTIDE SEQUENCE</scope>
    <source>
        <strain evidence="22">CBS 168.71</strain>
    </source>
</reference>
<keyword evidence="11 17" id="KW-0067">ATP-binding</keyword>
<dbReference type="PANTHER" id="PTHR11550:SF0">
    <property type="entry name" value="CTP SYNTHASE-RELATED"/>
    <property type="match status" value="1"/>
</dbReference>
<proteinExistence type="inferred from homology"/>
<dbReference type="Pfam" id="PF07519">
    <property type="entry name" value="Tannase"/>
    <property type="match status" value="1"/>
</dbReference>
<evidence type="ECO:0000256" key="12">
    <source>
        <dbReference type="ARBA" id="ARBA00022842"/>
    </source>
</evidence>
<dbReference type="CDD" id="cd01746">
    <property type="entry name" value="GATase1_CTP_Synthase"/>
    <property type="match status" value="1"/>
</dbReference>
<feature type="signal peptide" evidence="19">
    <location>
        <begin position="1"/>
        <end position="21"/>
    </location>
</feature>
<dbReference type="AlphaFoldDB" id="A0AAE0H8P9"/>
<accession>A0AAE0H8P9</accession>
<feature type="chain" id="PRO_5042102919" description="CTP synthase" evidence="19">
    <location>
        <begin position="22"/>
        <end position="1156"/>
    </location>
</feature>
<keyword evidence="7 19" id="KW-0732">Signal</keyword>
<dbReference type="GO" id="GO:0005524">
    <property type="term" value="F:ATP binding"/>
    <property type="evidence" value="ECO:0007669"/>
    <property type="project" value="UniProtKB-KW"/>
</dbReference>
<evidence type="ECO:0000256" key="11">
    <source>
        <dbReference type="ARBA" id="ARBA00022840"/>
    </source>
</evidence>
<comment type="catalytic activity">
    <reaction evidence="16 17">
        <text>UTP + L-glutamine + ATP + H2O = CTP + L-glutamate + ADP + phosphate + 2 H(+)</text>
        <dbReference type="Rhea" id="RHEA:26426"/>
        <dbReference type="ChEBI" id="CHEBI:15377"/>
        <dbReference type="ChEBI" id="CHEBI:15378"/>
        <dbReference type="ChEBI" id="CHEBI:29985"/>
        <dbReference type="ChEBI" id="CHEBI:30616"/>
        <dbReference type="ChEBI" id="CHEBI:37563"/>
        <dbReference type="ChEBI" id="CHEBI:43474"/>
        <dbReference type="ChEBI" id="CHEBI:46398"/>
        <dbReference type="ChEBI" id="CHEBI:58359"/>
        <dbReference type="ChEBI" id="CHEBI:456216"/>
        <dbReference type="EC" id="6.3.4.2"/>
    </reaction>
</comment>
<dbReference type="EC" id="6.3.4.2" evidence="17"/>
<dbReference type="GO" id="GO:0005737">
    <property type="term" value="C:cytoplasm"/>
    <property type="evidence" value="ECO:0007669"/>
    <property type="project" value="TreeGrafter"/>
</dbReference>
<dbReference type="InterPro" id="IPR027417">
    <property type="entry name" value="P-loop_NTPase"/>
</dbReference>